<protein>
    <recommendedName>
        <fullName evidence="4">Lipocalin-like domain-containing protein</fullName>
    </recommendedName>
</protein>
<evidence type="ECO:0000313" key="3">
    <source>
        <dbReference type="Proteomes" id="UP001168528"/>
    </source>
</evidence>
<proteinExistence type="predicted"/>
<evidence type="ECO:0000256" key="1">
    <source>
        <dbReference type="SAM" id="SignalP"/>
    </source>
</evidence>
<reference evidence="2" key="1">
    <citation type="submission" date="2023-07" db="EMBL/GenBank/DDBJ databases">
        <title>The genome sequence of Rhodocytophaga aerolata KACC 12507.</title>
        <authorList>
            <person name="Zhang X."/>
        </authorList>
    </citation>
    <scope>NUCLEOTIDE SEQUENCE</scope>
    <source>
        <strain evidence="2">KACC 12507</strain>
    </source>
</reference>
<keyword evidence="3" id="KW-1185">Reference proteome</keyword>
<evidence type="ECO:0008006" key="4">
    <source>
        <dbReference type="Google" id="ProtNLM"/>
    </source>
</evidence>
<organism evidence="2 3">
    <name type="scientific">Rhodocytophaga aerolata</name>
    <dbReference type="NCBI Taxonomy" id="455078"/>
    <lineage>
        <taxon>Bacteria</taxon>
        <taxon>Pseudomonadati</taxon>
        <taxon>Bacteroidota</taxon>
        <taxon>Cytophagia</taxon>
        <taxon>Cytophagales</taxon>
        <taxon>Rhodocytophagaceae</taxon>
        <taxon>Rhodocytophaga</taxon>
    </lineage>
</organism>
<comment type="caution">
    <text evidence="2">The sequence shown here is derived from an EMBL/GenBank/DDBJ whole genome shotgun (WGS) entry which is preliminary data.</text>
</comment>
<sequence>MRSIKIIIALLLFSSLQLLAQNDHVGTWKLLSAKYTSSSGETDYFTNAKVKETKIITPTHFMWMIQLTDSLDNSNKVLPTASSAGGGTYMMMGNDKYIEALEYASWEDYAKDKTNFTLNIDGDIMVQTGTISYPNGSKLTLEETWRRENFPPNNGKHVGTWHMMTQKVTNPKGKTTKTDMSKLKQVKIITPTHWMFISENIDNGKKKFRSALGGSYTLNGTRYVEAIENAEDVQTDYSLRIKGNKLHMVGSLTTAEGEKYIYDETYQREETIPKRLVKQ</sequence>
<feature type="chain" id="PRO_5047256954" description="Lipocalin-like domain-containing protein" evidence="1">
    <location>
        <begin position="21"/>
        <end position="279"/>
    </location>
</feature>
<dbReference type="EMBL" id="JAUKPO010000011">
    <property type="protein sequence ID" value="MDO1448371.1"/>
    <property type="molecule type" value="Genomic_DNA"/>
</dbReference>
<dbReference type="RefSeq" id="WP_302039173.1">
    <property type="nucleotide sequence ID" value="NZ_JAUKPO010000011.1"/>
</dbReference>
<dbReference type="Proteomes" id="UP001168528">
    <property type="component" value="Unassembled WGS sequence"/>
</dbReference>
<name>A0ABT8R8E5_9BACT</name>
<keyword evidence="1" id="KW-0732">Signal</keyword>
<accession>A0ABT8R8E5</accession>
<feature type="signal peptide" evidence="1">
    <location>
        <begin position="1"/>
        <end position="20"/>
    </location>
</feature>
<evidence type="ECO:0000313" key="2">
    <source>
        <dbReference type="EMBL" id="MDO1448371.1"/>
    </source>
</evidence>
<gene>
    <name evidence="2" type="ORF">Q0590_18995</name>
</gene>